<gene>
    <name evidence="6" type="ORF">WMW72_30570</name>
</gene>
<evidence type="ECO:0000313" key="6">
    <source>
        <dbReference type="EMBL" id="MEK8132252.1"/>
    </source>
</evidence>
<evidence type="ECO:0000256" key="3">
    <source>
        <dbReference type="ARBA" id="ARBA00023125"/>
    </source>
</evidence>
<dbReference type="InterPro" id="IPR000847">
    <property type="entry name" value="LysR_HTH_N"/>
</dbReference>
<keyword evidence="4" id="KW-0804">Transcription</keyword>
<dbReference type="PRINTS" id="PR00039">
    <property type="entry name" value="HTHLYSR"/>
</dbReference>
<dbReference type="Gene3D" id="3.40.190.10">
    <property type="entry name" value="Periplasmic binding protein-like II"/>
    <property type="match status" value="2"/>
</dbReference>
<feature type="domain" description="HTH lysR-type" evidence="5">
    <location>
        <begin position="1"/>
        <end position="59"/>
    </location>
</feature>
<keyword evidence="2" id="KW-0805">Transcription regulation</keyword>
<dbReference type="RefSeq" id="WP_341419376.1">
    <property type="nucleotide sequence ID" value="NZ_JBBPCC010000027.1"/>
</dbReference>
<dbReference type="InterPro" id="IPR036390">
    <property type="entry name" value="WH_DNA-bd_sf"/>
</dbReference>
<dbReference type="CDD" id="cd05466">
    <property type="entry name" value="PBP2_LTTR_substrate"/>
    <property type="match status" value="1"/>
</dbReference>
<dbReference type="Gene3D" id="1.10.10.10">
    <property type="entry name" value="Winged helix-like DNA-binding domain superfamily/Winged helix DNA-binding domain"/>
    <property type="match status" value="1"/>
</dbReference>
<evidence type="ECO:0000256" key="2">
    <source>
        <dbReference type="ARBA" id="ARBA00023015"/>
    </source>
</evidence>
<dbReference type="EMBL" id="JBBPCC010000027">
    <property type="protein sequence ID" value="MEK8132252.1"/>
    <property type="molecule type" value="Genomic_DNA"/>
</dbReference>
<evidence type="ECO:0000313" key="7">
    <source>
        <dbReference type="Proteomes" id="UP001469365"/>
    </source>
</evidence>
<keyword evidence="3" id="KW-0238">DNA-binding</keyword>
<dbReference type="Pfam" id="PF03466">
    <property type="entry name" value="LysR_substrate"/>
    <property type="match status" value="1"/>
</dbReference>
<dbReference type="PANTHER" id="PTHR30126:SF40">
    <property type="entry name" value="HTH-TYPE TRANSCRIPTIONAL REGULATOR GLTR"/>
    <property type="match status" value="1"/>
</dbReference>
<comment type="caution">
    <text evidence="6">The sequence shown here is derived from an EMBL/GenBank/DDBJ whole genome shotgun (WGS) entry which is preliminary data.</text>
</comment>
<reference evidence="6 7" key="1">
    <citation type="submission" date="2024-04" db="EMBL/GenBank/DDBJ databases">
        <title>draft genome sequnece of Paenibacillus filicis.</title>
        <authorList>
            <person name="Kim D.-U."/>
        </authorList>
    </citation>
    <scope>NUCLEOTIDE SEQUENCE [LARGE SCALE GENOMIC DNA]</scope>
    <source>
        <strain evidence="6 7">KACC14197</strain>
    </source>
</reference>
<dbReference type="PANTHER" id="PTHR30126">
    <property type="entry name" value="HTH-TYPE TRANSCRIPTIONAL REGULATOR"/>
    <property type="match status" value="1"/>
</dbReference>
<accession>A0ABU9DVW5</accession>
<evidence type="ECO:0000256" key="4">
    <source>
        <dbReference type="ARBA" id="ARBA00023163"/>
    </source>
</evidence>
<comment type="similarity">
    <text evidence="1">Belongs to the LysR transcriptional regulatory family.</text>
</comment>
<organism evidence="6 7">
    <name type="scientific">Paenibacillus filicis</name>
    <dbReference type="NCBI Taxonomy" id="669464"/>
    <lineage>
        <taxon>Bacteria</taxon>
        <taxon>Bacillati</taxon>
        <taxon>Bacillota</taxon>
        <taxon>Bacilli</taxon>
        <taxon>Bacillales</taxon>
        <taxon>Paenibacillaceae</taxon>
        <taxon>Paenibacillus</taxon>
    </lineage>
</organism>
<proteinExistence type="inferred from homology"/>
<evidence type="ECO:0000256" key="1">
    <source>
        <dbReference type="ARBA" id="ARBA00009437"/>
    </source>
</evidence>
<dbReference type="SUPFAM" id="SSF53850">
    <property type="entry name" value="Periplasmic binding protein-like II"/>
    <property type="match status" value="1"/>
</dbReference>
<evidence type="ECO:0000259" key="5">
    <source>
        <dbReference type="PROSITE" id="PS50931"/>
    </source>
</evidence>
<protein>
    <submittedName>
        <fullName evidence="6">LysR family transcriptional regulator</fullName>
    </submittedName>
</protein>
<name>A0ABU9DVW5_9BACL</name>
<dbReference type="Proteomes" id="UP001469365">
    <property type="component" value="Unassembled WGS sequence"/>
</dbReference>
<dbReference type="InterPro" id="IPR036388">
    <property type="entry name" value="WH-like_DNA-bd_sf"/>
</dbReference>
<sequence length="303" mass="33105">MDIRTLKTFHAVVSTGNFHKAAEELQYVQSTVTMQIQKLEADLGTKLLERGKRNGIRLTDAGRLFYEKSALLIKEYEAVKSAMSEWMQGEAGTVRLGVVEPAASYRLPQALSAFHRRYPKIDVTVRIGNTQDMAGMLLKGELDLLLCAPPETSSGTIFEPLFVEEVALLVPSSHKLAAADRTVRVQDLRHERLLLTSPVCPYRNKLESVLADQGASPYHGIEITSTTALKHYVQVGYGLAVVPIVTVDPVPEGTVLKQVADLNADLLIGILRQADGSALGSAGNRLLLTLHEELSPIATIQNI</sequence>
<dbReference type="SUPFAM" id="SSF46785">
    <property type="entry name" value="Winged helix' DNA-binding domain"/>
    <property type="match status" value="1"/>
</dbReference>
<dbReference type="InterPro" id="IPR005119">
    <property type="entry name" value="LysR_subst-bd"/>
</dbReference>
<keyword evidence="7" id="KW-1185">Reference proteome</keyword>
<dbReference type="Pfam" id="PF00126">
    <property type="entry name" value="HTH_1"/>
    <property type="match status" value="1"/>
</dbReference>
<dbReference type="PROSITE" id="PS50931">
    <property type="entry name" value="HTH_LYSR"/>
    <property type="match status" value="1"/>
</dbReference>